<reference evidence="2" key="1">
    <citation type="submission" date="2010-08" db="EMBL/GenBank/DDBJ databases">
        <authorList>
            <consortium name="Caenorhabditis japonica Sequencing Consortium"/>
            <person name="Wilson R.K."/>
        </authorList>
    </citation>
    <scope>NUCLEOTIDE SEQUENCE [LARGE SCALE GENOMIC DNA]</scope>
    <source>
        <strain evidence="2">DF5081</strain>
    </source>
</reference>
<evidence type="ECO:0000313" key="2">
    <source>
        <dbReference type="Proteomes" id="UP000005237"/>
    </source>
</evidence>
<organism evidence="1 2">
    <name type="scientific">Caenorhabditis japonica</name>
    <dbReference type="NCBI Taxonomy" id="281687"/>
    <lineage>
        <taxon>Eukaryota</taxon>
        <taxon>Metazoa</taxon>
        <taxon>Ecdysozoa</taxon>
        <taxon>Nematoda</taxon>
        <taxon>Chromadorea</taxon>
        <taxon>Rhabditida</taxon>
        <taxon>Rhabditina</taxon>
        <taxon>Rhabditomorpha</taxon>
        <taxon>Rhabditoidea</taxon>
        <taxon>Rhabditidae</taxon>
        <taxon>Peloderinae</taxon>
        <taxon>Caenorhabditis</taxon>
    </lineage>
</organism>
<dbReference type="AlphaFoldDB" id="A0A8R1IM82"/>
<dbReference type="Proteomes" id="UP000005237">
    <property type="component" value="Unassembled WGS sequence"/>
</dbReference>
<accession>A0A8R1IM82</accession>
<name>A0A8R1IM82_CAEJA</name>
<keyword evidence="2" id="KW-1185">Reference proteome</keyword>
<evidence type="ECO:0000313" key="1">
    <source>
        <dbReference type="EnsemblMetazoa" id="CJA37597b.1"/>
    </source>
</evidence>
<protein>
    <submittedName>
        <fullName evidence="1">Uncharacterized protein</fullName>
    </submittedName>
</protein>
<dbReference type="EnsemblMetazoa" id="CJA37597b.1">
    <property type="protein sequence ID" value="CJA37597b.1"/>
    <property type="gene ID" value="WBGene00213444"/>
</dbReference>
<sequence length="217" mass="24129">MGLGMPMGMGMGMPMMPMSIPMQFVGNPFDNGMEIEYSPITQLVSSIAHLVEMHQRSKEREDNHHHPGLTQLGLPFSPGASFGSKLNVIPYAHEGPSSGGSMSSTSRLINSIPIFADEKIPDVMWRIGDLIGRQDKMRERENVYDTSKINGFPIIKTSENTDMTAWDKNEKPSSIQQSWTILEIARKILGVDEIPTAKEGNAIAQLVEEWKKEKRGS</sequence>
<reference evidence="1" key="2">
    <citation type="submission" date="2022-06" db="UniProtKB">
        <authorList>
            <consortium name="EnsemblMetazoa"/>
        </authorList>
    </citation>
    <scope>IDENTIFICATION</scope>
    <source>
        <strain evidence="1">DF5081</strain>
    </source>
</reference>
<proteinExistence type="predicted"/>